<dbReference type="InterPro" id="IPR032687">
    <property type="entry name" value="AraC-type_N"/>
</dbReference>
<feature type="domain" description="HTH araC/xylS-type" evidence="4">
    <location>
        <begin position="235"/>
        <end position="335"/>
    </location>
</feature>
<dbReference type="SMART" id="SM00342">
    <property type="entry name" value="HTH_ARAC"/>
    <property type="match status" value="1"/>
</dbReference>
<evidence type="ECO:0000313" key="6">
    <source>
        <dbReference type="Proteomes" id="UP000028073"/>
    </source>
</evidence>
<proteinExistence type="predicted"/>
<dbReference type="GO" id="GO:0003700">
    <property type="term" value="F:DNA-binding transcription factor activity"/>
    <property type="evidence" value="ECO:0007669"/>
    <property type="project" value="InterPro"/>
</dbReference>
<dbReference type="Pfam" id="PF12833">
    <property type="entry name" value="HTH_18"/>
    <property type="match status" value="1"/>
</dbReference>
<name>A0A081NMP9_9GAMM</name>
<dbReference type="InterPro" id="IPR009057">
    <property type="entry name" value="Homeodomain-like_sf"/>
</dbReference>
<dbReference type="InterPro" id="IPR018060">
    <property type="entry name" value="HTH_AraC"/>
</dbReference>
<comment type="caution">
    <text evidence="5">The sequence shown here is derived from an EMBL/GenBank/DDBJ whole genome shotgun (WGS) entry which is preliminary data.</text>
</comment>
<accession>A0A081NMP9</accession>
<dbReference type="Pfam" id="PF12625">
    <property type="entry name" value="Arabinose_bd"/>
    <property type="match status" value="1"/>
</dbReference>
<evidence type="ECO:0000256" key="1">
    <source>
        <dbReference type="ARBA" id="ARBA00023015"/>
    </source>
</evidence>
<dbReference type="OrthoDB" id="5582699at2"/>
<dbReference type="PANTHER" id="PTHR47894">
    <property type="entry name" value="HTH-TYPE TRANSCRIPTIONAL REGULATOR GADX"/>
    <property type="match status" value="1"/>
</dbReference>
<dbReference type="PANTHER" id="PTHR47894:SF1">
    <property type="entry name" value="HTH-TYPE TRANSCRIPTIONAL REGULATOR VQSM"/>
    <property type="match status" value="1"/>
</dbReference>
<reference evidence="5 6" key="1">
    <citation type="submission" date="2014-06" db="EMBL/GenBank/DDBJ databases">
        <title>Whole Genome Sequences of Three Symbiotic Endozoicomonas Bacteria.</title>
        <authorList>
            <person name="Neave M.J."/>
            <person name="Apprill A."/>
            <person name="Voolstra C.R."/>
        </authorList>
    </citation>
    <scope>NUCLEOTIDE SEQUENCE [LARGE SCALE GENOMIC DNA]</scope>
    <source>
        <strain evidence="5 6">DSM 25634</strain>
    </source>
</reference>
<dbReference type="RefSeq" id="WP_034833730.1">
    <property type="nucleotide sequence ID" value="NZ_JOKH01000001.1"/>
</dbReference>
<dbReference type="AlphaFoldDB" id="A0A081NMP9"/>
<protein>
    <recommendedName>
        <fullName evidence="4">HTH araC/xylS-type domain-containing protein</fullName>
    </recommendedName>
</protein>
<evidence type="ECO:0000313" key="5">
    <source>
        <dbReference type="EMBL" id="KEQ19722.1"/>
    </source>
</evidence>
<keyword evidence="3" id="KW-0804">Transcription</keyword>
<dbReference type="eggNOG" id="COG2207">
    <property type="taxonomic scope" value="Bacteria"/>
</dbReference>
<dbReference type="SUPFAM" id="SSF46689">
    <property type="entry name" value="Homeodomain-like"/>
    <property type="match status" value="1"/>
</dbReference>
<keyword evidence="1" id="KW-0805">Transcription regulation</keyword>
<evidence type="ECO:0000259" key="4">
    <source>
        <dbReference type="PROSITE" id="PS01124"/>
    </source>
</evidence>
<keyword evidence="6" id="KW-1185">Reference proteome</keyword>
<dbReference type="EMBL" id="JOKH01000001">
    <property type="protein sequence ID" value="KEQ19722.1"/>
    <property type="molecule type" value="Genomic_DNA"/>
</dbReference>
<evidence type="ECO:0000256" key="3">
    <source>
        <dbReference type="ARBA" id="ARBA00023163"/>
    </source>
</evidence>
<dbReference type="Proteomes" id="UP000028073">
    <property type="component" value="Unassembled WGS sequence"/>
</dbReference>
<dbReference type="GO" id="GO:0000976">
    <property type="term" value="F:transcription cis-regulatory region binding"/>
    <property type="evidence" value="ECO:0007669"/>
    <property type="project" value="TreeGrafter"/>
</dbReference>
<dbReference type="PROSITE" id="PS01124">
    <property type="entry name" value="HTH_ARAC_FAMILY_2"/>
    <property type="match status" value="1"/>
</dbReference>
<keyword evidence="2" id="KW-0238">DNA-binding</keyword>
<sequence length="335" mass="38334">MKAITISSAYVRQTLDGAKALGYDLKKLLHECKIPLQVLTEDRSRVEAAQYFRLVNKLTLLLNDEAMGLLGKPQRIGVSAMMCNAVINCPSTGEAYERSVEYANLLENGFHHRLTLDDNLVTHEIARRSTDAVINAYIVETTLMSFHRFHSWLANERMPIVQVTLDYPATDYPEEYQFLFFGAAVLFNQPRNTIVYQRNAFDLPNCQSYQSLQAYMERAPMNLFETRVSDKQVAMNVRNLIEVSLKEKKELPEIEVVAAHLNMHSQTLRRALKKEGTVFQDIKTQTRRDIAIHLLNQKRLSIEEIAAKVAFSEPSAFIRAFKSWTGLTPLTYRKG</sequence>
<organism evidence="5 6">
    <name type="scientific">Endozoicomonas numazuensis</name>
    <dbReference type="NCBI Taxonomy" id="1137799"/>
    <lineage>
        <taxon>Bacteria</taxon>
        <taxon>Pseudomonadati</taxon>
        <taxon>Pseudomonadota</taxon>
        <taxon>Gammaproteobacteria</taxon>
        <taxon>Oceanospirillales</taxon>
        <taxon>Endozoicomonadaceae</taxon>
        <taxon>Endozoicomonas</taxon>
    </lineage>
</organism>
<dbReference type="STRING" id="1137799.GZ78_07565"/>
<gene>
    <name evidence="5" type="ORF">GZ78_07565</name>
</gene>
<evidence type="ECO:0000256" key="2">
    <source>
        <dbReference type="ARBA" id="ARBA00023125"/>
    </source>
</evidence>
<dbReference type="GO" id="GO:0005829">
    <property type="term" value="C:cytosol"/>
    <property type="evidence" value="ECO:0007669"/>
    <property type="project" value="TreeGrafter"/>
</dbReference>
<dbReference type="Gene3D" id="1.10.10.60">
    <property type="entry name" value="Homeodomain-like"/>
    <property type="match status" value="1"/>
</dbReference>